<evidence type="ECO:0008006" key="3">
    <source>
        <dbReference type="Google" id="ProtNLM"/>
    </source>
</evidence>
<dbReference type="InterPro" id="IPR036047">
    <property type="entry name" value="F-box-like_dom_sf"/>
</dbReference>
<name>A0A9P6HD19_9AGAM</name>
<sequence>MTAPDKILELSVEQLISALNKKLLMECAGVQARAQMPPISRDSVATVAVEIDTLEKQARAVLREVFTLKNSLRPVNRLPPEVLASCATFVSDTDPRLIVSLTHVCRYWHKAISSSPRNWASIATAWKRLVPLCLERSGAVPLAVDITVSDIKSGRGFLKSLLPSVPRTYSLRLTGYSSVEAIVDDLPGFFDSPMLNLVSLELQQSAAPVQPFPSDEAPTPPVFRDIRTLKSLHLTQTPIYPALFHITSLVKLELIGYTTPFDFRAFIGFLDSHLALEFVDLDIRFTDGSVSETPVRTVSLSHLRHFSITCSEEIDSRGLLSSINFPRGTSLEVLLTRPGNYAGFGPLLPSALNAIRGLVHPISSVKVQMNPPTLQLSGKNSYLSLKALGRHTKFYSGIELFSTANVREFHVDIHPGLPIDNRLSWVLELLPALEILVISKTVFPPGTLHFLAAEPVLCPSLHTVAFFDCGLPVEMVKELGDVITKRYEKFATRPHRVVLVYNTTTPPNRQAIQQLRKSVSCVEVRVDDDKLPDLS</sequence>
<dbReference type="OrthoDB" id="3208822at2759"/>
<evidence type="ECO:0000313" key="2">
    <source>
        <dbReference type="Proteomes" id="UP000736335"/>
    </source>
</evidence>
<keyword evidence="2" id="KW-1185">Reference proteome</keyword>
<evidence type="ECO:0000313" key="1">
    <source>
        <dbReference type="EMBL" id="KAF9784701.1"/>
    </source>
</evidence>
<proteinExistence type="predicted"/>
<dbReference type="Gene3D" id="3.80.10.10">
    <property type="entry name" value="Ribonuclease Inhibitor"/>
    <property type="match status" value="1"/>
</dbReference>
<dbReference type="SUPFAM" id="SSF81383">
    <property type="entry name" value="F-box domain"/>
    <property type="match status" value="1"/>
</dbReference>
<dbReference type="InterPro" id="IPR032675">
    <property type="entry name" value="LRR_dom_sf"/>
</dbReference>
<reference evidence="1" key="2">
    <citation type="submission" date="2020-11" db="EMBL/GenBank/DDBJ databases">
        <authorList>
            <consortium name="DOE Joint Genome Institute"/>
            <person name="Kuo A."/>
            <person name="Miyauchi S."/>
            <person name="Kiss E."/>
            <person name="Drula E."/>
            <person name="Kohler A."/>
            <person name="Sanchez-Garcia M."/>
            <person name="Andreopoulos B."/>
            <person name="Barry K.W."/>
            <person name="Bonito G."/>
            <person name="Buee M."/>
            <person name="Carver A."/>
            <person name="Chen C."/>
            <person name="Cichocki N."/>
            <person name="Clum A."/>
            <person name="Culley D."/>
            <person name="Crous P.W."/>
            <person name="Fauchery L."/>
            <person name="Girlanda M."/>
            <person name="Hayes R."/>
            <person name="Keri Z."/>
            <person name="Labutti K."/>
            <person name="Lipzen A."/>
            <person name="Lombard V."/>
            <person name="Magnuson J."/>
            <person name="Maillard F."/>
            <person name="Morin E."/>
            <person name="Murat C."/>
            <person name="Nolan M."/>
            <person name="Ohm R."/>
            <person name="Pangilinan J."/>
            <person name="Pereira M."/>
            <person name="Perotto S."/>
            <person name="Peter M."/>
            <person name="Riley R."/>
            <person name="Sitrit Y."/>
            <person name="Stielow B."/>
            <person name="Szollosi G."/>
            <person name="Zifcakova L."/>
            <person name="Stursova M."/>
            <person name="Spatafora J.W."/>
            <person name="Tedersoo L."/>
            <person name="Vaario L.-M."/>
            <person name="Yamada A."/>
            <person name="Yan M."/>
            <person name="Wang P."/>
            <person name="Xu J."/>
            <person name="Bruns T."/>
            <person name="Baldrian P."/>
            <person name="Vilgalys R."/>
            <person name="Henrissat B."/>
            <person name="Grigoriev I.V."/>
            <person name="Hibbett D."/>
            <person name="Nagy L.G."/>
            <person name="Martin F.M."/>
        </authorList>
    </citation>
    <scope>NUCLEOTIDE SEQUENCE</scope>
    <source>
        <strain evidence="1">UH-Tt-Lm1</strain>
    </source>
</reference>
<protein>
    <recommendedName>
        <fullName evidence="3">F-box domain-containing protein</fullName>
    </recommendedName>
</protein>
<accession>A0A9P6HD19</accession>
<dbReference type="SUPFAM" id="SSF52047">
    <property type="entry name" value="RNI-like"/>
    <property type="match status" value="1"/>
</dbReference>
<dbReference type="AlphaFoldDB" id="A0A9P6HD19"/>
<gene>
    <name evidence="1" type="ORF">BJ322DRAFT_863308</name>
</gene>
<reference evidence="1" key="1">
    <citation type="journal article" date="2020" name="Nat. Commun.">
        <title>Large-scale genome sequencing of mycorrhizal fungi provides insights into the early evolution of symbiotic traits.</title>
        <authorList>
            <person name="Miyauchi S."/>
            <person name="Kiss E."/>
            <person name="Kuo A."/>
            <person name="Drula E."/>
            <person name="Kohler A."/>
            <person name="Sanchez-Garcia M."/>
            <person name="Morin E."/>
            <person name="Andreopoulos B."/>
            <person name="Barry K.W."/>
            <person name="Bonito G."/>
            <person name="Buee M."/>
            <person name="Carver A."/>
            <person name="Chen C."/>
            <person name="Cichocki N."/>
            <person name="Clum A."/>
            <person name="Culley D."/>
            <person name="Crous P.W."/>
            <person name="Fauchery L."/>
            <person name="Girlanda M."/>
            <person name="Hayes R.D."/>
            <person name="Keri Z."/>
            <person name="LaButti K."/>
            <person name="Lipzen A."/>
            <person name="Lombard V."/>
            <person name="Magnuson J."/>
            <person name="Maillard F."/>
            <person name="Murat C."/>
            <person name="Nolan M."/>
            <person name="Ohm R.A."/>
            <person name="Pangilinan J."/>
            <person name="Pereira M.F."/>
            <person name="Perotto S."/>
            <person name="Peter M."/>
            <person name="Pfister S."/>
            <person name="Riley R."/>
            <person name="Sitrit Y."/>
            <person name="Stielow J.B."/>
            <person name="Szollosi G."/>
            <person name="Zifcakova L."/>
            <person name="Stursova M."/>
            <person name="Spatafora J.W."/>
            <person name="Tedersoo L."/>
            <person name="Vaario L.M."/>
            <person name="Yamada A."/>
            <person name="Yan M."/>
            <person name="Wang P."/>
            <person name="Xu J."/>
            <person name="Bruns T."/>
            <person name="Baldrian P."/>
            <person name="Vilgalys R."/>
            <person name="Dunand C."/>
            <person name="Henrissat B."/>
            <person name="Grigoriev I.V."/>
            <person name="Hibbett D."/>
            <person name="Nagy L.G."/>
            <person name="Martin F.M."/>
        </authorList>
    </citation>
    <scope>NUCLEOTIDE SEQUENCE</scope>
    <source>
        <strain evidence="1">UH-Tt-Lm1</strain>
    </source>
</reference>
<dbReference type="EMBL" id="WIUZ02000008">
    <property type="protein sequence ID" value="KAF9784701.1"/>
    <property type="molecule type" value="Genomic_DNA"/>
</dbReference>
<dbReference type="Proteomes" id="UP000736335">
    <property type="component" value="Unassembled WGS sequence"/>
</dbReference>
<organism evidence="1 2">
    <name type="scientific">Thelephora terrestris</name>
    <dbReference type="NCBI Taxonomy" id="56493"/>
    <lineage>
        <taxon>Eukaryota</taxon>
        <taxon>Fungi</taxon>
        <taxon>Dikarya</taxon>
        <taxon>Basidiomycota</taxon>
        <taxon>Agaricomycotina</taxon>
        <taxon>Agaricomycetes</taxon>
        <taxon>Thelephorales</taxon>
        <taxon>Thelephoraceae</taxon>
        <taxon>Thelephora</taxon>
    </lineage>
</organism>
<comment type="caution">
    <text evidence="1">The sequence shown here is derived from an EMBL/GenBank/DDBJ whole genome shotgun (WGS) entry which is preliminary data.</text>
</comment>